<evidence type="ECO:0000256" key="5">
    <source>
        <dbReference type="ARBA" id="ARBA00022676"/>
    </source>
</evidence>
<gene>
    <name evidence="8" type="ORF">Sjap_026176</name>
</gene>
<dbReference type="NCBIfam" id="TIGR01484">
    <property type="entry name" value="HAD-SF-IIB"/>
    <property type="match status" value="1"/>
</dbReference>
<comment type="catalytic activity">
    <reaction evidence="7">
        <text>D-glucose 6-phosphate + UDP-alpha-D-glucose = alpha,alpha-trehalose 6-phosphate + UDP + H(+)</text>
        <dbReference type="Rhea" id="RHEA:18889"/>
        <dbReference type="ChEBI" id="CHEBI:15378"/>
        <dbReference type="ChEBI" id="CHEBI:58223"/>
        <dbReference type="ChEBI" id="CHEBI:58429"/>
        <dbReference type="ChEBI" id="CHEBI:58885"/>
        <dbReference type="ChEBI" id="CHEBI:61548"/>
        <dbReference type="EC" id="2.4.1.15"/>
    </reaction>
</comment>
<dbReference type="CDD" id="cd01627">
    <property type="entry name" value="HAD_TPP"/>
    <property type="match status" value="1"/>
</dbReference>
<sequence>MMSRSYTNLLDLASGNFPVMGREKKRFPRVMTVQGLVSELDDDQANSVSSDVPSSISQDRIIIVANQLPVKAKRRADNKGWSFCWDEDSLLLQLKDGLPDDMEVIYVGSLKVDVDVSEQDDVSQILLEKFKSVPTFLPHDILSKYYHGFCKLQLWPLFHYMLPFSADHGGRFDRSLWEAYVAANKMFSQKVIEVINPEDDYVWIHDYHLMVLPTFLRRRFNRLRMGFFLHSPFPSSEIYRTLPVREEILKALLNADLIGFHTFDYARHFLSCCSRMMGLEYQSKRGYIGLEYYGRMVGIKIMPVGIHMGQIQSVLNLPDKEWRVDELKQQFEGKMVFLGCDDMDIFKGINLKLLAMEQLLKVHPKWQGRAVLVQIANPARGTGRDLEEIQAEIKESCKRINETYGEPGYEPIVFIDRPLSFNERMAFYAVAECVVVTAVRDGMNLTPYEYIVCRQGVSGSESCSDANAPKKSMLVVSEFVGCSPSLSGAIRINPWNVEATAEALNEAISMAEPEKQLRHEKHYRYVSTHDVAYWSRSFLQDLERTCKDHFKRRCWGIGLSFGFRVVALDPNFRKLSIDAVVMSYMRAKNRAILLDYDGTVMPQTSINKTPSQEVISLINTLCSDSKNTVFIVSGRGRESLGKWFSPCEKLGIAAEHGYFLRWSRDEEWEIIGQSTDFGWIQIAEPVMKLYTEATDGSSIETKESALVWHHQDADPGFGSCQAKEMLDHLESVLANEPVAVKSGQFIVEVKPQGVSKGLVAEKIFASMADRGRQADFVMCIGDDRSDEDMFEIIGGGMTNNMLSSNAEVYGCTVGQKPSKAKYYLDDTTEVITMLHALAEASDSSTSTEVATGSSY</sequence>
<dbReference type="Proteomes" id="UP001417504">
    <property type="component" value="Unassembled WGS sequence"/>
</dbReference>
<evidence type="ECO:0000256" key="1">
    <source>
        <dbReference type="ARBA" id="ARBA00005409"/>
    </source>
</evidence>
<name>A0AAP0E313_9MAGN</name>
<dbReference type="SUPFAM" id="SSF53756">
    <property type="entry name" value="UDP-Glycosyltransferase/glycogen phosphorylase"/>
    <property type="match status" value="1"/>
</dbReference>
<dbReference type="GO" id="GO:0005992">
    <property type="term" value="P:trehalose biosynthetic process"/>
    <property type="evidence" value="ECO:0007669"/>
    <property type="project" value="InterPro"/>
</dbReference>
<dbReference type="GO" id="GO:0004805">
    <property type="term" value="F:trehalose-phosphatase activity"/>
    <property type="evidence" value="ECO:0007669"/>
    <property type="project" value="TreeGrafter"/>
</dbReference>
<protein>
    <recommendedName>
        <fullName evidence="3">alpha,alpha-trehalose-phosphate synthase (UDP-forming)</fullName>
        <ecNumber evidence="3">2.4.1.15</ecNumber>
    </recommendedName>
</protein>
<evidence type="ECO:0000256" key="3">
    <source>
        <dbReference type="ARBA" id="ARBA00012538"/>
    </source>
</evidence>
<reference evidence="8 9" key="1">
    <citation type="submission" date="2024-01" db="EMBL/GenBank/DDBJ databases">
        <title>Genome assemblies of Stephania.</title>
        <authorList>
            <person name="Yang L."/>
        </authorList>
    </citation>
    <scope>NUCLEOTIDE SEQUENCE [LARGE SCALE GENOMIC DNA]</scope>
    <source>
        <strain evidence="8">QJT</strain>
        <tissue evidence="8">Leaf</tissue>
    </source>
</reference>
<evidence type="ECO:0000256" key="4">
    <source>
        <dbReference type="ARBA" id="ARBA00022553"/>
    </source>
</evidence>
<dbReference type="AlphaFoldDB" id="A0AAP0E313"/>
<dbReference type="InterPro" id="IPR006379">
    <property type="entry name" value="HAD-SF_hydro_IIB"/>
</dbReference>
<dbReference type="Gene3D" id="3.40.50.2000">
    <property type="entry name" value="Glycogen Phosphorylase B"/>
    <property type="match status" value="2"/>
</dbReference>
<dbReference type="InterPro" id="IPR003337">
    <property type="entry name" value="Trehalose_PPase"/>
</dbReference>
<dbReference type="CDD" id="cd03788">
    <property type="entry name" value="GT20_TPS"/>
    <property type="match status" value="1"/>
</dbReference>
<comment type="similarity">
    <text evidence="1">In the N-terminal section; belongs to the glycosyltransferase 20 family.</text>
</comment>
<evidence type="ECO:0000313" key="9">
    <source>
        <dbReference type="Proteomes" id="UP001417504"/>
    </source>
</evidence>
<dbReference type="InterPro" id="IPR023214">
    <property type="entry name" value="HAD_sf"/>
</dbReference>
<dbReference type="GO" id="GO:0005829">
    <property type="term" value="C:cytosol"/>
    <property type="evidence" value="ECO:0007669"/>
    <property type="project" value="TreeGrafter"/>
</dbReference>
<evidence type="ECO:0000256" key="2">
    <source>
        <dbReference type="ARBA" id="ARBA00006330"/>
    </source>
</evidence>
<dbReference type="GO" id="GO:0003825">
    <property type="term" value="F:alpha,alpha-trehalose-phosphate synthase (UDP-forming) activity"/>
    <property type="evidence" value="ECO:0007669"/>
    <property type="project" value="UniProtKB-EC"/>
</dbReference>
<keyword evidence="9" id="KW-1185">Reference proteome</keyword>
<dbReference type="PANTHER" id="PTHR10788:SF113">
    <property type="entry name" value="TREHALOSE 6-PHOSPHATE PHOSPHATASE"/>
    <property type="match status" value="1"/>
</dbReference>
<dbReference type="PANTHER" id="PTHR10788">
    <property type="entry name" value="TREHALOSE-6-PHOSPHATE SYNTHASE"/>
    <property type="match status" value="1"/>
</dbReference>
<keyword evidence="4" id="KW-0597">Phosphoprotein</keyword>
<comment type="similarity">
    <text evidence="2">In the C-terminal section; belongs to the trehalose phosphatase family.</text>
</comment>
<dbReference type="FunFam" id="3.40.50.2000:FF:000010">
    <property type="entry name" value="Alpha,alpha-trehalose-phosphate synthase"/>
    <property type="match status" value="1"/>
</dbReference>
<keyword evidence="5" id="KW-0328">Glycosyltransferase</keyword>
<dbReference type="InterPro" id="IPR036412">
    <property type="entry name" value="HAD-like_sf"/>
</dbReference>
<keyword evidence="6" id="KW-0808">Transferase</keyword>
<organism evidence="8 9">
    <name type="scientific">Stephania japonica</name>
    <dbReference type="NCBI Taxonomy" id="461633"/>
    <lineage>
        <taxon>Eukaryota</taxon>
        <taxon>Viridiplantae</taxon>
        <taxon>Streptophyta</taxon>
        <taxon>Embryophyta</taxon>
        <taxon>Tracheophyta</taxon>
        <taxon>Spermatophyta</taxon>
        <taxon>Magnoliopsida</taxon>
        <taxon>Ranunculales</taxon>
        <taxon>Menispermaceae</taxon>
        <taxon>Menispermoideae</taxon>
        <taxon>Cissampelideae</taxon>
        <taxon>Stephania</taxon>
    </lineage>
</organism>
<accession>A0AAP0E313</accession>
<evidence type="ECO:0000256" key="6">
    <source>
        <dbReference type="ARBA" id="ARBA00022679"/>
    </source>
</evidence>
<dbReference type="SUPFAM" id="SSF56784">
    <property type="entry name" value="HAD-like"/>
    <property type="match status" value="1"/>
</dbReference>
<proteinExistence type="inferred from homology"/>
<dbReference type="FunFam" id="3.40.50.1000:FF:000054">
    <property type="entry name" value="alpha,alpha-trehalose-phosphate synthase [UDP-forming] 6"/>
    <property type="match status" value="1"/>
</dbReference>
<dbReference type="FunFam" id="3.40.50.2000:FF:000017">
    <property type="entry name" value="alpha,alpha-trehalose-phosphate synthase [UDP-forming] 6"/>
    <property type="match status" value="1"/>
</dbReference>
<dbReference type="FunFam" id="3.40.50.1000:FF:000052">
    <property type="entry name" value="Alpha,alpha-trehalose-phosphate synthase [UDP-forming] 6"/>
    <property type="match status" value="1"/>
</dbReference>
<dbReference type="Gene3D" id="3.40.50.1000">
    <property type="entry name" value="HAD superfamily/HAD-like"/>
    <property type="match status" value="2"/>
</dbReference>
<dbReference type="Pfam" id="PF02358">
    <property type="entry name" value="Trehalose_PPase"/>
    <property type="match status" value="1"/>
</dbReference>
<evidence type="ECO:0000256" key="7">
    <source>
        <dbReference type="ARBA" id="ARBA00048039"/>
    </source>
</evidence>
<dbReference type="Pfam" id="PF00982">
    <property type="entry name" value="Glyco_transf_20"/>
    <property type="match status" value="1"/>
</dbReference>
<dbReference type="NCBIfam" id="TIGR00685">
    <property type="entry name" value="T6PP"/>
    <property type="match status" value="1"/>
</dbReference>
<dbReference type="InterPro" id="IPR001830">
    <property type="entry name" value="Glyco_trans_20"/>
</dbReference>
<comment type="caution">
    <text evidence="8">The sequence shown here is derived from an EMBL/GenBank/DDBJ whole genome shotgun (WGS) entry which is preliminary data.</text>
</comment>
<evidence type="ECO:0000313" key="8">
    <source>
        <dbReference type="EMBL" id="KAK9085765.1"/>
    </source>
</evidence>
<dbReference type="EMBL" id="JBBNAE010000011">
    <property type="protein sequence ID" value="KAK9085765.1"/>
    <property type="molecule type" value="Genomic_DNA"/>
</dbReference>
<dbReference type="EC" id="2.4.1.15" evidence="3"/>